<dbReference type="AlphaFoldDB" id="A0A450WAC8"/>
<keyword evidence="2" id="KW-0547">Nucleotide-binding</keyword>
<organism evidence="2">
    <name type="scientific">Candidatus Kentrum sp. FM</name>
    <dbReference type="NCBI Taxonomy" id="2126340"/>
    <lineage>
        <taxon>Bacteria</taxon>
        <taxon>Pseudomonadati</taxon>
        <taxon>Pseudomonadota</taxon>
        <taxon>Gammaproteobacteria</taxon>
        <taxon>Candidatus Kentrum</taxon>
    </lineage>
</organism>
<dbReference type="EMBL" id="CAADFL010000301">
    <property type="protein sequence ID" value="VFK14004.1"/>
    <property type="molecule type" value="Genomic_DNA"/>
</dbReference>
<keyword evidence="2" id="KW-0067">ATP-binding</keyword>
<accession>A0A450WAC8</accession>
<evidence type="ECO:0000256" key="1">
    <source>
        <dbReference type="SAM" id="MobiDB-lite"/>
    </source>
</evidence>
<dbReference type="GO" id="GO:0004386">
    <property type="term" value="F:helicase activity"/>
    <property type="evidence" value="ECO:0007669"/>
    <property type="project" value="UniProtKB-KW"/>
</dbReference>
<feature type="region of interest" description="Disordered" evidence="1">
    <location>
        <begin position="1"/>
        <end position="25"/>
    </location>
</feature>
<evidence type="ECO:0000313" key="2">
    <source>
        <dbReference type="EMBL" id="VFK14004.1"/>
    </source>
</evidence>
<name>A0A450WAC8_9GAMM</name>
<protein>
    <submittedName>
        <fullName evidence="2">ATP-dependent DNA helicase RecG</fullName>
    </submittedName>
</protein>
<reference evidence="2" key="1">
    <citation type="submission" date="2019-02" db="EMBL/GenBank/DDBJ databases">
        <authorList>
            <person name="Gruber-Vodicka R. H."/>
            <person name="Seah K. B. B."/>
        </authorList>
    </citation>
    <scope>NUCLEOTIDE SEQUENCE</scope>
    <source>
        <strain evidence="2">BECK_BZ164</strain>
    </source>
</reference>
<gene>
    <name evidence="2" type="ORF">BECKFM1743B_GA0114221_103014</name>
</gene>
<proteinExistence type="predicted"/>
<keyword evidence="2" id="KW-0347">Helicase</keyword>
<sequence length="134" mass="15124">MQPIHPKSDSLLGQSPLTGTYRRHAEGDYRCTEQEVRRMYSDRSETSADSRILDGFTIADLDIHSFHKYRNRFTSFRPDHPWLEGDDQGLLTRLGGWRQGRADEGAGLTVAGLLMFGREETLREGLPSVPCGLS</sequence>
<keyword evidence="2" id="KW-0378">Hydrolase</keyword>